<dbReference type="GO" id="GO:0005576">
    <property type="term" value="C:extracellular region"/>
    <property type="evidence" value="ECO:0007669"/>
    <property type="project" value="InterPro"/>
</dbReference>
<dbReference type="Pfam" id="PF01607">
    <property type="entry name" value="CBM_14"/>
    <property type="match status" value="1"/>
</dbReference>
<protein>
    <submittedName>
        <fullName evidence="2">SFRICE_003773</fullName>
    </submittedName>
</protein>
<evidence type="ECO:0000259" key="1">
    <source>
        <dbReference type="Pfam" id="PF01607"/>
    </source>
</evidence>
<dbReference type="InterPro" id="IPR002557">
    <property type="entry name" value="Chitin-bd_dom"/>
</dbReference>
<proteinExistence type="predicted"/>
<name>A0A2H1VPL2_SPOFR</name>
<dbReference type="PANTHER" id="PTHR22933:SF31">
    <property type="entry name" value="FI18007P1"/>
    <property type="match status" value="1"/>
</dbReference>
<feature type="domain" description="Chitin-binding type-2" evidence="1">
    <location>
        <begin position="464"/>
        <end position="505"/>
    </location>
</feature>
<gene>
    <name evidence="2" type="ORF">SFRICE_003773</name>
</gene>
<dbReference type="InterPro" id="IPR052976">
    <property type="entry name" value="Scoloptoxin-like"/>
</dbReference>
<dbReference type="GO" id="GO:0008061">
    <property type="term" value="F:chitin binding"/>
    <property type="evidence" value="ECO:0007669"/>
    <property type="project" value="InterPro"/>
</dbReference>
<organism evidence="2">
    <name type="scientific">Spodoptera frugiperda</name>
    <name type="common">Fall armyworm</name>
    <dbReference type="NCBI Taxonomy" id="7108"/>
    <lineage>
        <taxon>Eukaryota</taxon>
        <taxon>Metazoa</taxon>
        <taxon>Ecdysozoa</taxon>
        <taxon>Arthropoda</taxon>
        <taxon>Hexapoda</taxon>
        <taxon>Insecta</taxon>
        <taxon>Pterygota</taxon>
        <taxon>Neoptera</taxon>
        <taxon>Endopterygota</taxon>
        <taxon>Lepidoptera</taxon>
        <taxon>Glossata</taxon>
        <taxon>Ditrysia</taxon>
        <taxon>Noctuoidea</taxon>
        <taxon>Noctuidae</taxon>
        <taxon>Amphipyrinae</taxon>
        <taxon>Spodoptera</taxon>
    </lineage>
</organism>
<evidence type="ECO:0000313" key="2">
    <source>
        <dbReference type="EMBL" id="SOQ42392.1"/>
    </source>
</evidence>
<dbReference type="AlphaFoldDB" id="A0A2H1VPL2"/>
<sequence length="625" mass="69415">MTSPALGETGGSVRQLLTENHTVPSPALSRNPSVAFINVDTASLAEWLQVRLLGMGSQDRKFLSSSTEPGNVPAQHLLKMLRGGAKHMPSGILHVMGKIIRSLLSPGRDEKECQTLTDKKPPRSYSCFSSRNLSKPARPVFYASYASHATEFSLSCIETHTTAFTDPHRTDRIISNAYMRCAAHNIFKLRPVIPFFTEKHPITSLALGKGRGSVRLLLTKNHPVPTPAFRAGAPWSQVYLRASGKILLGIFRFFEKFSVVAWSLELCPVYGNRLTPYYMGLIPKMDCFVDRVVANATAEYEGSIPGSSKILLRFIGFFENLSAVARSLELYPGVSLLPYPGHNSRLRAITEKFFENPKKAYTENTLPDPGIEHETPCSAVALATIRPTRQPETTICGLHKELFRAGIEPTTRCTAAGYPATAPTHVLAAVFSQQPTDYYHHLHLPHDPPLHPVLAAAPHTSFTCHGRTKGYYADVQSGCQAFHFCWRQHLVSTELCANGTLFNEQFQLSAVVTASLAEWLQLRLPGKGSRVRFSGLAKYYWAFFGNFSVAARRYFSIRDVLCYVAVNALASTNHIYWYTLLSAGGNGFRAFFDFSLENFSLVARNLELCPVFGNRLTLYYMGLIT</sequence>
<dbReference type="EMBL" id="ODYU01003512">
    <property type="protein sequence ID" value="SOQ42392.1"/>
    <property type="molecule type" value="Genomic_DNA"/>
</dbReference>
<dbReference type="PANTHER" id="PTHR22933">
    <property type="entry name" value="FI18007P1-RELATED"/>
    <property type="match status" value="1"/>
</dbReference>
<dbReference type="SUPFAM" id="SSF57625">
    <property type="entry name" value="Invertebrate chitin-binding proteins"/>
    <property type="match status" value="1"/>
</dbReference>
<accession>A0A2H1VPL2</accession>
<reference evidence="2" key="1">
    <citation type="submission" date="2016-07" db="EMBL/GenBank/DDBJ databases">
        <authorList>
            <person name="Bretaudeau A."/>
        </authorList>
    </citation>
    <scope>NUCLEOTIDE SEQUENCE</scope>
    <source>
        <strain evidence="2">Rice</strain>
        <tissue evidence="2">Whole body</tissue>
    </source>
</reference>
<dbReference type="InterPro" id="IPR036508">
    <property type="entry name" value="Chitin-bd_dom_sf"/>
</dbReference>